<dbReference type="eggNOG" id="ENOG50336HH">
    <property type="taxonomic scope" value="Bacteria"/>
</dbReference>
<dbReference type="RefSeq" id="WP_023932343.1">
    <property type="nucleotide sequence ID" value="NZ_DF196819.1"/>
</dbReference>
<feature type="region of interest" description="Disordered" evidence="1">
    <location>
        <begin position="1"/>
        <end position="24"/>
    </location>
</feature>
<name>A0A0U1P645_PHOLE</name>
<evidence type="ECO:0000313" key="4">
    <source>
        <dbReference type="Proteomes" id="UP000030675"/>
    </source>
</evidence>
<dbReference type="EMBL" id="DF196819">
    <property type="protein sequence ID" value="GAD29824.1"/>
    <property type="molecule type" value="Genomic_DNA"/>
</dbReference>
<evidence type="ECO:0000259" key="2">
    <source>
        <dbReference type="PROSITE" id="PS51301"/>
    </source>
</evidence>
<feature type="domain" description="KilA-N" evidence="2">
    <location>
        <begin position="19"/>
        <end position="128"/>
    </location>
</feature>
<dbReference type="AlphaFoldDB" id="A0A0U1P645"/>
<dbReference type="SMART" id="SM01252">
    <property type="entry name" value="KilA-N"/>
    <property type="match status" value="1"/>
</dbReference>
<organism evidence="3 4">
    <name type="scientific">Photobacterium leiognathi lrivu.4.1</name>
    <dbReference type="NCBI Taxonomy" id="1248232"/>
    <lineage>
        <taxon>Bacteria</taxon>
        <taxon>Pseudomonadati</taxon>
        <taxon>Pseudomonadota</taxon>
        <taxon>Gammaproteobacteria</taxon>
        <taxon>Vibrionales</taxon>
        <taxon>Vibrionaceae</taxon>
        <taxon>Photobacterium</taxon>
    </lineage>
</organism>
<reference evidence="4" key="1">
    <citation type="submission" date="2012-12" db="EMBL/GenBank/DDBJ databases">
        <title>Genome Sequence of Photobacterium leiognathi lrivu.4.1.</title>
        <authorList>
            <person name="Urbanczyk H."/>
            <person name="Ogura Y."/>
            <person name="Hayashi T."/>
            <person name="Dunlap P.V."/>
        </authorList>
    </citation>
    <scope>NUCLEOTIDE SEQUENCE [LARGE SCALE GENOMIC DNA]</scope>
    <source>
        <strain evidence="4">lrivu.4.1</strain>
    </source>
</reference>
<gene>
    <name evidence="3" type="ORF">PLEI_1477</name>
</gene>
<evidence type="ECO:0000256" key="1">
    <source>
        <dbReference type="SAM" id="MobiDB-lite"/>
    </source>
</evidence>
<dbReference type="PROSITE" id="PS51301">
    <property type="entry name" value="KILA_N"/>
    <property type="match status" value="1"/>
</dbReference>
<protein>
    <submittedName>
        <fullName evidence="3">KilA-N domain protein</fullName>
    </submittedName>
</protein>
<dbReference type="HOGENOM" id="CLU_1068992_0_0_6"/>
<dbReference type="InterPro" id="IPR018004">
    <property type="entry name" value="KilA/APSES_HTH"/>
</dbReference>
<sequence>MNNLDLSVMGSNSPMNQPKTTDVTFDNGDLVRVDEHGRWNLNDIHKHSGLPLTEKTVQKFTKRQDTQEYIRDLETEAISNNTANPFGLAVLESINGNGTYAHEELALEYARWFSVPLRREVNQVFIKYQNGTLTTPINGQVIDPTNKYHQMAMQLMQEVNESKAWMAQSLMGVGHDIKSLNKKTDHLHLNKADKSQVDGLGRALTTLQMESGAQQRRNEVIDNEIEERITKEEADTRYVRVSQPLPEGYKTPNGICEEYL</sequence>
<proteinExistence type="predicted"/>
<dbReference type="Proteomes" id="UP000030675">
    <property type="component" value="Unassembled WGS sequence"/>
</dbReference>
<dbReference type="InterPro" id="IPR017880">
    <property type="entry name" value="KilA_N"/>
</dbReference>
<dbReference type="Pfam" id="PF04383">
    <property type="entry name" value="KilA-N"/>
    <property type="match status" value="1"/>
</dbReference>
<evidence type="ECO:0000313" key="3">
    <source>
        <dbReference type="EMBL" id="GAD29824.1"/>
    </source>
</evidence>
<accession>A0A0U1P645</accession>